<dbReference type="GO" id="GO:0004129">
    <property type="term" value="F:cytochrome-c oxidase activity"/>
    <property type="evidence" value="ECO:0007669"/>
    <property type="project" value="InterPro"/>
</dbReference>
<evidence type="ECO:0008006" key="3">
    <source>
        <dbReference type="Google" id="ProtNLM"/>
    </source>
</evidence>
<keyword evidence="1" id="KW-0812">Transmembrane</keyword>
<feature type="transmembrane region" description="Helical" evidence="1">
    <location>
        <begin position="72"/>
        <end position="94"/>
    </location>
</feature>
<dbReference type="GO" id="GO:0016020">
    <property type="term" value="C:membrane"/>
    <property type="evidence" value="ECO:0007669"/>
    <property type="project" value="InterPro"/>
</dbReference>
<gene>
    <name evidence="2" type="ORF">METZ01_LOCUS81575</name>
</gene>
<dbReference type="PANTHER" id="PTHR37692">
    <property type="entry name" value="HYPOTHETICAL MEMBRANE SPANNING PROTEIN"/>
    <property type="match status" value="1"/>
</dbReference>
<dbReference type="GO" id="GO:0022904">
    <property type="term" value="P:respiratory electron transport chain"/>
    <property type="evidence" value="ECO:0007669"/>
    <property type="project" value="InterPro"/>
</dbReference>
<feature type="transmembrane region" description="Helical" evidence="1">
    <location>
        <begin position="35"/>
        <end position="52"/>
    </location>
</feature>
<dbReference type="InterPro" id="IPR007352">
    <property type="entry name" value="DUF420"/>
</dbReference>
<dbReference type="EMBL" id="UINC01006634">
    <property type="protein sequence ID" value="SVA28721.1"/>
    <property type="molecule type" value="Genomic_DNA"/>
</dbReference>
<dbReference type="Gene3D" id="1.20.120.80">
    <property type="entry name" value="Cytochrome c oxidase, subunit III, four-helix bundle"/>
    <property type="match status" value="1"/>
</dbReference>
<dbReference type="PANTHER" id="PTHR37692:SF1">
    <property type="entry name" value="DUF420 DOMAIN-CONTAINING PROTEIN"/>
    <property type="match status" value="1"/>
</dbReference>
<organism evidence="2">
    <name type="scientific">marine metagenome</name>
    <dbReference type="NCBI Taxonomy" id="408172"/>
    <lineage>
        <taxon>unclassified sequences</taxon>
        <taxon>metagenomes</taxon>
        <taxon>ecological metagenomes</taxon>
    </lineage>
</organism>
<evidence type="ECO:0000313" key="2">
    <source>
        <dbReference type="EMBL" id="SVA28721.1"/>
    </source>
</evidence>
<dbReference type="AlphaFoldDB" id="A0A381ULV6"/>
<accession>A0A381ULV6</accession>
<proteinExistence type="predicted"/>
<name>A0A381ULV6_9ZZZZ</name>
<feature type="transmembrane region" description="Helical" evidence="1">
    <location>
        <begin position="115"/>
        <end position="134"/>
    </location>
</feature>
<keyword evidence="1" id="KW-0472">Membrane</keyword>
<dbReference type="Pfam" id="PF04238">
    <property type="entry name" value="DUF420"/>
    <property type="match status" value="1"/>
</dbReference>
<keyword evidence="1" id="KW-1133">Transmembrane helix</keyword>
<sequence length="151" mass="17287">MPFINACLNALATVFLTLGLVFIKKGNKTAHRNCMISAFVTSAVFLACYLTYHINTEAVTRFVEPAWFRPIYLVLLLTHVVLAVVILPLIFITLSRALKERFEQHRKIARWTWPLWIYVSITGVLIYLLLYQIFPQPEPAQSPGVEQPVAR</sequence>
<protein>
    <recommendedName>
        <fullName evidence="3">DUF420 domain-containing protein</fullName>
    </recommendedName>
</protein>
<reference evidence="2" key="1">
    <citation type="submission" date="2018-05" db="EMBL/GenBank/DDBJ databases">
        <authorList>
            <person name="Lanie J.A."/>
            <person name="Ng W.-L."/>
            <person name="Kazmierczak K.M."/>
            <person name="Andrzejewski T.M."/>
            <person name="Davidsen T.M."/>
            <person name="Wayne K.J."/>
            <person name="Tettelin H."/>
            <person name="Glass J.I."/>
            <person name="Rusch D."/>
            <person name="Podicherti R."/>
            <person name="Tsui H.-C.T."/>
            <person name="Winkler M.E."/>
        </authorList>
    </citation>
    <scope>NUCLEOTIDE SEQUENCE</scope>
</reference>
<dbReference type="InterPro" id="IPR013833">
    <property type="entry name" value="Cyt_c_oxidase_su3_a-hlx"/>
</dbReference>
<feature type="transmembrane region" description="Helical" evidence="1">
    <location>
        <begin position="6"/>
        <end position="23"/>
    </location>
</feature>
<evidence type="ECO:0000256" key="1">
    <source>
        <dbReference type="SAM" id="Phobius"/>
    </source>
</evidence>